<comment type="caution">
    <text evidence="3">The sequence shown here is derived from an EMBL/GenBank/DDBJ whole genome shotgun (WGS) entry which is preliminary data.</text>
</comment>
<name>A0ABR3QFM6_9TREE</name>
<dbReference type="EMBL" id="JBBXJM010000001">
    <property type="protein sequence ID" value="KAL1413516.1"/>
    <property type="molecule type" value="Genomic_DNA"/>
</dbReference>
<dbReference type="RefSeq" id="XP_069213460.1">
    <property type="nucleotide sequence ID" value="XM_069349916.1"/>
</dbReference>
<accession>A0ABR3QFM6</accession>
<organism evidence="3 4">
    <name type="scientific">Vanrija albida</name>
    <dbReference type="NCBI Taxonomy" id="181172"/>
    <lineage>
        <taxon>Eukaryota</taxon>
        <taxon>Fungi</taxon>
        <taxon>Dikarya</taxon>
        <taxon>Basidiomycota</taxon>
        <taxon>Agaricomycotina</taxon>
        <taxon>Tremellomycetes</taxon>
        <taxon>Trichosporonales</taxon>
        <taxon>Trichosporonaceae</taxon>
        <taxon>Vanrija</taxon>
    </lineage>
</organism>
<feature type="transmembrane region" description="Helical" evidence="2">
    <location>
        <begin position="150"/>
        <end position="174"/>
    </location>
</feature>
<gene>
    <name evidence="3" type="ORF">Q8F55_001290</name>
</gene>
<keyword evidence="2" id="KW-1133">Transmembrane helix</keyword>
<proteinExistence type="predicted"/>
<keyword evidence="2" id="KW-0812">Transmembrane</keyword>
<evidence type="ECO:0000313" key="4">
    <source>
        <dbReference type="Proteomes" id="UP001565368"/>
    </source>
</evidence>
<dbReference type="GeneID" id="95982333"/>
<reference evidence="3 4" key="1">
    <citation type="submission" date="2023-08" db="EMBL/GenBank/DDBJ databases">
        <title>Annotated Genome Sequence of Vanrija albida AlHP1.</title>
        <authorList>
            <person name="Herzog R."/>
        </authorList>
    </citation>
    <scope>NUCLEOTIDE SEQUENCE [LARGE SCALE GENOMIC DNA]</scope>
    <source>
        <strain evidence="3 4">AlHP1</strain>
    </source>
</reference>
<keyword evidence="4" id="KW-1185">Reference proteome</keyword>
<protein>
    <submittedName>
        <fullName evidence="3">Uncharacterized protein</fullName>
    </submittedName>
</protein>
<dbReference type="Proteomes" id="UP001565368">
    <property type="component" value="Unassembled WGS sequence"/>
</dbReference>
<feature type="region of interest" description="Disordered" evidence="1">
    <location>
        <begin position="1"/>
        <end position="28"/>
    </location>
</feature>
<evidence type="ECO:0000313" key="3">
    <source>
        <dbReference type="EMBL" id="KAL1413516.1"/>
    </source>
</evidence>
<evidence type="ECO:0000256" key="1">
    <source>
        <dbReference type="SAM" id="MobiDB-lite"/>
    </source>
</evidence>
<evidence type="ECO:0000256" key="2">
    <source>
        <dbReference type="SAM" id="Phobius"/>
    </source>
</evidence>
<sequence length="225" mass="24145">MSSNTTAAASTGSSPSPNGTTTASGAESTPSTIALSITPLMSSISQCGSLWFNYTAGRGRIYLYVPTFGGSDGSNILDSSEKRLLEHGDQTTYNLQPHGQEAMPMRAHPGTVYLEIADANGGHTRSDPVTVTKGNNSCWPKKPAKKLEGWTILAVIIPLVAALVAFFFILNWYLNRKRRRQRAERQAAMQEANSSDIEIAKLDSRATVAREEREGLTSGAAAPGR</sequence>
<keyword evidence="2" id="KW-0472">Membrane</keyword>
<feature type="compositionally biased region" description="Low complexity" evidence="1">
    <location>
        <begin position="1"/>
        <end position="24"/>
    </location>
</feature>